<name>A0A7X0JWR7_9GAMM</name>
<evidence type="ECO:0000313" key="1">
    <source>
        <dbReference type="EMBL" id="MBB6523627.1"/>
    </source>
</evidence>
<comment type="caution">
    <text evidence="1">The sequence shown here is derived from an EMBL/GenBank/DDBJ whole genome shotgun (WGS) entry which is preliminary data.</text>
</comment>
<proteinExistence type="predicted"/>
<dbReference type="InParanoid" id="A0A7X0JWR7"/>
<dbReference type="RefSeq" id="WP_166843361.1">
    <property type="nucleotide sequence ID" value="NZ_JAAONY010000004.1"/>
</dbReference>
<dbReference type="AlphaFoldDB" id="A0A7X0JWR7"/>
<evidence type="ECO:0000313" key="2">
    <source>
        <dbReference type="Proteomes" id="UP000528457"/>
    </source>
</evidence>
<keyword evidence="2" id="KW-1185">Reference proteome</keyword>
<gene>
    <name evidence="1" type="ORF">HNR48_003941</name>
</gene>
<organism evidence="1 2">
    <name type="scientific">Pseudoteredinibacter isoporae</name>
    <dbReference type="NCBI Taxonomy" id="570281"/>
    <lineage>
        <taxon>Bacteria</taxon>
        <taxon>Pseudomonadati</taxon>
        <taxon>Pseudomonadota</taxon>
        <taxon>Gammaproteobacteria</taxon>
        <taxon>Cellvibrionales</taxon>
        <taxon>Cellvibrionaceae</taxon>
        <taxon>Pseudoteredinibacter</taxon>
    </lineage>
</organism>
<accession>A0A7X0JWR7</accession>
<dbReference type="EMBL" id="JACHHT010000004">
    <property type="protein sequence ID" value="MBB6523627.1"/>
    <property type="molecule type" value="Genomic_DNA"/>
</dbReference>
<reference evidence="1 2" key="1">
    <citation type="submission" date="2020-08" db="EMBL/GenBank/DDBJ databases">
        <title>Genomic Encyclopedia of Type Strains, Phase IV (KMG-IV): sequencing the most valuable type-strain genomes for metagenomic binning, comparative biology and taxonomic classification.</title>
        <authorList>
            <person name="Goeker M."/>
        </authorList>
    </citation>
    <scope>NUCLEOTIDE SEQUENCE [LARGE SCALE GENOMIC DNA]</scope>
    <source>
        <strain evidence="1 2">DSM 22368</strain>
    </source>
</reference>
<protein>
    <submittedName>
        <fullName evidence="1">Uncharacterized protein</fullName>
    </submittedName>
</protein>
<sequence>MSIDKFFEDEKCHFDGLAEYLDNLEQAQRIYESTNLSAKQQQLLWDAAEGSERLTMDYFVPESVDPLKPVIHWGKNSLPAFTKFQKVMCRTSTPGEFSGYNVYALKSLIGDGYFVARGTSSDEADDHGVVIDYTRVPEEKATAWPEIHCNERRLGRFFYSGNYDYMRRVSCHVSIGRAKKAKAAHSKWMPNWFVLCRED</sequence>
<dbReference type="Proteomes" id="UP000528457">
    <property type="component" value="Unassembled WGS sequence"/>
</dbReference>